<dbReference type="RefSeq" id="WP_192146166.1">
    <property type="nucleotide sequence ID" value="NZ_JACYXI010000001.1"/>
</dbReference>
<evidence type="ECO:0000313" key="12">
    <source>
        <dbReference type="EMBL" id="MBD8890465.1"/>
    </source>
</evidence>
<evidence type="ECO:0000256" key="6">
    <source>
        <dbReference type="ARBA" id="ARBA00022723"/>
    </source>
</evidence>
<keyword evidence="7" id="KW-0547">Nucleotide-binding</keyword>
<evidence type="ECO:0000313" key="13">
    <source>
        <dbReference type="Proteomes" id="UP000632063"/>
    </source>
</evidence>
<comment type="pathway">
    <text evidence="3">Cofactor biosynthesis; thiamine diphosphate biosynthesis; 4-methyl-5-(2-phosphoethyl)-thiazole from 5-(2-hydroxyethyl)-4-methylthiazole: step 1/1.</text>
</comment>
<keyword evidence="6" id="KW-0479">Metal-binding</keyword>
<dbReference type="Gene3D" id="3.40.1190.20">
    <property type="match status" value="1"/>
</dbReference>
<dbReference type="EC" id="2.7.1.50" evidence="4"/>
<dbReference type="SUPFAM" id="SSF53613">
    <property type="entry name" value="Ribokinase-like"/>
    <property type="match status" value="1"/>
</dbReference>
<evidence type="ECO:0000256" key="8">
    <source>
        <dbReference type="ARBA" id="ARBA00022777"/>
    </source>
</evidence>
<evidence type="ECO:0000256" key="10">
    <source>
        <dbReference type="ARBA" id="ARBA00022842"/>
    </source>
</evidence>
<evidence type="ECO:0000256" key="1">
    <source>
        <dbReference type="ARBA" id="ARBA00001771"/>
    </source>
</evidence>
<evidence type="ECO:0000256" key="7">
    <source>
        <dbReference type="ARBA" id="ARBA00022741"/>
    </source>
</evidence>
<evidence type="ECO:0000256" key="5">
    <source>
        <dbReference type="ARBA" id="ARBA00022679"/>
    </source>
</evidence>
<reference evidence="13" key="1">
    <citation type="submission" date="2020-09" db="EMBL/GenBank/DDBJ databases">
        <title>The genome sequence of strain Labrenzia suaedae 4C16A.</title>
        <authorList>
            <person name="Liu Y."/>
        </authorList>
    </citation>
    <scope>NUCLEOTIDE SEQUENCE [LARGE SCALE GENOMIC DNA]</scope>
    <source>
        <strain evidence="13">4C16A</strain>
    </source>
</reference>
<evidence type="ECO:0000256" key="11">
    <source>
        <dbReference type="ARBA" id="ARBA00022977"/>
    </source>
</evidence>
<keyword evidence="11" id="KW-0784">Thiamine biosynthesis</keyword>
<evidence type="ECO:0000256" key="2">
    <source>
        <dbReference type="ARBA" id="ARBA00001946"/>
    </source>
</evidence>
<comment type="catalytic activity">
    <reaction evidence="1">
        <text>5-(2-hydroxyethyl)-4-methylthiazole + ATP = 4-methyl-5-(2-phosphooxyethyl)-thiazole + ADP + H(+)</text>
        <dbReference type="Rhea" id="RHEA:24212"/>
        <dbReference type="ChEBI" id="CHEBI:15378"/>
        <dbReference type="ChEBI" id="CHEBI:17957"/>
        <dbReference type="ChEBI" id="CHEBI:30616"/>
        <dbReference type="ChEBI" id="CHEBI:58296"/>
        <dbReference type="ChEBI" id="CHEBI:456216"/>
        <dbReference type="EC" id="2.7.1.50"/>
    </reaction>
</comment>
<comment type="caution">
    <text evidence="12">The sequence shown here is derived from an EMBL/GenBank/DDBJ whole genome shotgun (WGS) entry which is preliminary data.</text>
</comment>
<proteinExistence type="predicted"/>
<keyword evidence="9" id="KW-0067">ATP-binding</keyword>
<protein>
    <recommendedName>
        <fullName evidence="4">hydroxyethylthiazole kinase</fullName>
        <ecNumber evidence="4">2.7.1.50</ecNumber>
    </recommendedName>
</protein>
<sequence length="262" mass="26991">MAERIFDAASAADVLARLRGQVPRVHCLTNPVAQAFTANVLLALGAVPSMTVSVEEVASFAASADGLLVNLGMLEPERRAAIPLAIAGAKGAGKPVVLDPVFVQRSPARCAMARDLLAGGVSLLKSNKEEMAALFPEGGGRQILDEQQTVLVTTGAEDEVSLAGRGVRLGNGDPLMARVTATGCALGAVLAACLAVEPDHMVAAAAGVSLFNIAAELAVQECRGPGSLVPALLDALYRLRSEDIHTHLIASASGQETDRRTL</sequence>
<dbReference type="EMBL" id="JACYXI010000001">
    <property type="protein sequence ID" value="MBD8890465.1"/>
    <property type="molecule type" value="Genomic_DNA"/>
</dbReference>
<comment type="cofactor">
    <cofactor evidence="2">
        <name>Mg(2+)</name>
        <dbReference type="ChEBI" id="CHEBI:18420"/>
    </cofactor>
</comment>
<dbReference type="CDD" id="cd01170">
    <property type="entry name" value="THZ_kinase"/>
    <property type="match status" value="1"/>
</dbReference>
<dbReference type="PRINTS" id="PR01099">
    <property type="entry name" value="HYETHTZKNASE"/>
</dbReference>
<dbReference type="Pfam" id="PF02110">
    <property type="entry name" value="HK"/>
    <property type="match status" value="1"/>
</dbReference>
<dbReference type="Proteomes" id="UP000632063">
    <property type="component" value="Unassembled WGS sequence"/>
</dbReference>
<keyword evidence="10" id="KW-0460">Magnesium</keyword>
<dbReference type="PIRSF" id="PIRSF000513">
    <property type="entry name" value="Thz_kinase"/>
    <property type="match status" value="1"/>
</dbReference>
<evidence type="ECO:0000256" key="3">
    <source>
        <dbReference type="ARBA" id="ARBA00004868"/>
    </source>
</evidence>
<evidence type="ECO:0000256" key="4">
    <source>
        <dbReference type="ARBA" id="ARBA00012129"/>
    </source>
</evidence>
<keyword evidence="8 12" id="KW-0418">Kinase</keyword>
<organism evidence="12 13">
    <name type="scientific">Roseibium litorale</name>
    <dbReference type="NCBI Taxonomy" id="2803841"/>
    <lineage>
        <taxon>Bacteria</taxon>
        <taxon>Pseudomonadati</taxon>
        <taxon>Pseudomonadota</taxon>
        <taxon>Alphaproteobacteria</taxon>
        <taxon>Hyphomicrobiales</taxon>
        <taxon>Stappiaceae</taxon>
        <taxon>Roseibium</taxon>
    </lineage>
</organism>
<dbReference type="InterPro" id="IPR000417">
    <property type="entry name" value="Hyethyz_kinase"/>
</dbReference>
<dbReference type="InterPro" id="IPR029056">
    <property type="entry name" value="Ribokinase-like"/>
</dbReference>
<keyword evidence="13" id="KW-1185">Reference proteome</keyword>
<keyword evidence="5" id="KW-0808">Transferase</keyword>
<evidence type="ECO:0000256" key="9">
    <source>
        <dbReference type="ARBA" id="ARBA00022840"/>
    </source>
</evidence>
<gene>
    <name evidence="12" type="ORF">IG616_02820</name>
</gene>
<accession>A0ABR9CI08</accession>
<dbReference type="GO" id="GO:0016301">
    <property type="term" value="F:kinase activity"/>
    <property type="evidence" value="ECO:0007669"/>
    <property type="project" value="UniProtKB-KW"/>
</dbReference>
<name>A0ABR9CI08_9HYPH</name>
<reference evidence="12 13" key="2">
    <citation type="journal article" date="2021" name="Int. J. Syst. Evol. Microbiol.">
        <title>Roseibium litorale sp. nov., isolated from a tidal flat sediment and proposal for the reclassification of Labrenzia polysiphoniae as Roseibium polysiphoniae comb. nov.</title>
        <authorList>
            <person name="Liu Y."/>
            <person name="Pei T."/>
            <person name="Du J."/>
            <person name="Chao M."/>
            <person name="Deng M.R."/>
            <person name="Zhu H."/>
        </authorList>
    </citation>
    <scope>NUCLEOTIDE SEQUENCE [LARGE SCALE GENOMIC DNA]</scope>
    <source>
        <strain evidence="12 13">4C16A</strain>
    </source>
</reference>